<dbReference type="KEGG" id="vg:5845636"/>
<sequence length="135" mass="15936">MVYRRSQYVMVRGGLSKFQEVCKVSSKFDVASLQVWPRMVYRRSQYVMVRRSIKVSRSLMSLRSKYGRDWSQIGKDCISHRGVTKALPKHDIDNHHPEYGVAAWGCAKFRMNYFLSYILRRRNTPKNCPFLPPKN</sequence>
<protein>
    <submittedName>
        <fullName evidence="1">Uncharacterized protein</fullName>
    </submittedName>
</protein>
<gene>
    <name evidence="2" type="ORF">OtV5_001c</name>
    <name evidence="1" type="ORF">OtV5_247</name>
</gene>
<organism evidence="1 3">
    <name type="scientific">Ostreococcus tauri virus OtV5</name>
    <dbReference type="NCBI Taxonomy" id="1785753"/>
    <lineage>
        <taxon>Viruses</taxon>
        <taxon>Varidnaviria</taxon>
        <taxon>Bamfordvirae</taxon>
        <taxon>Nucleocytoviricota</taxon>
        <taxon>Megaviricetes</taxon>
        <taxon>Algavirales</taxon>
        <taxon>Phycodnaviridae</taxon>
        <taxon>Prasinovirus</taxon>
        <taxon>Prasinovirus ostreotauri</taxon>
    </lineage>
</organism>
<dbReference type="EMBL" id="EU304328">
    <property type="protein sequence ID" value="ABY28047.2"/>
    <property type="molecule type" value="Genomic_DNA"/>
</dbReference>
<dbReference type="GeneID" id="5845636"/>
<evidence type="ECO:0000313" key="2">
    <source>
        <dbReference type="EMBL" id="AMA76488.1"/>
    </source>
</evidence>
<accession>A9YWG4</accession>
<evidence type="ECO:0000313" key="1">
    <source>
        <dbReference type="EMBL" id="ABY28047.2"/>
    </source>
</evidence>
<name>A9YWG4_9PHYC</name>
<reference evidence="1 3" key="1">
    <citation type="journal article" date="2008" name="PLoS ONE">
        <title>Life-cycle and genome of OtV5, a large DNA virus of the pelagic marine unicellular green alga Ostreococcus tauri.</title>
        <authorList>
            <person name="Derelle E."/>
            <person name="Ferraz C."/>
            <person name="Escande M.L."/>
            <person name="Eychenie S."/>
            <person name="Cooke R."/>
            <person name="Piganeau G."/>
            <person name="Desdevises Y."/>
            <person name="Bellec L."/>
            <person name="Moreau H."/>
            <person name="Grimsley N."/>
        </authorList>
    </citation>
    <scope>NUCLEOTIDE SEQUENCE [LARGE SCALE GENOMIC DNA]</scope>
    <source>
        <strain evidence="1 3">OtV5</strain>
    </source>
</reference>
<dbReference type="RefSeq" id="YP_001648343.2">
    <property type="nucleotide sequence ID" value="NC_010191.2"/>
</dbReference>
<keyword evidence="3" id="KW-1185">Reference proteome</keyword>
<dbReference type="RefSeq" id="YP_009227161.1">
    <property type="nucleotide sequence ID" value="NC_010191.2"/>
</dbReference>
<dbReference type="EMBL" id="EU304328">
    <property type="protein sequence ID" value="AMA76488.1"/>
    <property type="molecule type" value="Genomic_DNA"/>
</dbReference>
<dbReference type="GeneID" id="26799366"/>
<dbReference type="KEGG" id="vg:26799366"/>
<evidence type="ECO:0000313" key="3">
    <source>
        <dbReference type="Proteomes" id="UP000203890"/>
    </source>
</evidence>
<reference evidence="1" key="2">
    <citation type="submission" date="2016-01" db="EMBL/GenBank/DDBJ databases">
        <authorList>
            <person name="McClelland M."/>
            <person name="Jain A."/>
            <person name="Saraogi P."/>
            <person name="Mendelson R."/>
            <person name="Westerman R."/>
            <person name="SanMiguel P."/>
            <person name="Csonka L."/>
        </authorList>
    </citation>
    <scope>NUCLEOTIDE SEQUENCE</scope>
    <source>
        <strain evidence="1">OtV5</strain>
    </source>
</reference>
<proteinExistence type="predicted"/>
<dbReference type="Proteomes" id="UP000203890">
    <property type="component" value="Segment"/>
</dbReference>